<name>A0A699ZWA3_HAELA</name>
<evidence type="ECO:0000313" key="1">
    <source>
        <dbReference type="EMBL" id="GFH26963.1"/>
    </source>
</evidence>
<accession>A0A699ZWA3</accession>
<dbReference type="EMBL" id="BLLF01003303">
    <property type="protein sequence ID" value="GFH26963.1"/>
    <property type="molecule type" value="Genomic_DNA"/>
</dbReference>
<reference evidence="1 2" key="1">
    <citation type="submission" date="2020-02" db="EMBL/GenBank/DDBJ databases">
        <title>Draft genome sequence of Haematococcus lacustris strain NIES-144.</title>
        <authorList>
            <person name="Morimoto D."/>
            <person name="Nakagawa S."/>
            <person name="Yoshida T."/>
            <person name="Sawayama S."/>
        </authorList>
    </citation>
    <scope>NUCLEOTIDE SEQUENCE [LARGE SCALE GENOMIC DNA]</scope>
    <source>
        <strain evidence="1 2">NIES-144</strain>
    </source>
</reference>
<protein>
    <submittedName>
        <fullName evidence="1">Uncharacterized protein</fullName>
    </submittedName>
</protein>
<sequence length="209" mass="22814">MPFALLEKKPARPYLRLCKKCAGKGQLSYFDQYQRKVYGPCDHCSSGSGPYALGVSVKCSCQKAAVPFSWALGTEIKHMKRVLEVGDSSYLWTAVDPTVYPTMSSTLSAQLTSLRCFVQKEDIAVLMALEAALAGEGTAVLLQCEVCGAKYLAKDGPGRRRKISTEKEVADADKEHNRLIASTLVANGIVRDLSKPAGALRQLWWCGCM</sequence>
<comment type="caution">
    <text evidence="1">The sequence shown here is derived from an EMBL/GenBank/DDBJ whole genome shotgun (WGS) entry which is preliminary data.</text>
</comment>
<proteinExistence type="predicted"/>
<gene>
    <name evidence="1" type="ORF">HaLaN_25205</name>
</gene>
<dbReference type="AlphaFoldDB" id="A0A699ZWA3"/>
<organism evidence="1 2">
    <name type="scientific">Haematococcus lacustris</name>
    <name type="common">Green alga</name>
    <name type="synonym">Haematococcus pluvialis</name>
    <dbReference type="NCBI Taxonomy" id="44745"/>
    <lineage>
        <taxon>Eukaryota</taxon>
        <taxon>Viridiplantae</taxon>
        <taxon>Chlorophyta</taxon>
        <taxon>core chlorophytes</taxon>
        <taxon>Chlorophyceae</taxon>
        <taxon>CS clade</taxon>
        <taxon>Chlamydomonadales</taxon>
        <taxon>Haematococcaceae</taxon>
        <taxon>Haematococcus</taxon>
    </lineage>
</organism>
<keyword evidence="2" id="KW-1185">Reference proteome</keyword>
<evidence type="ECO:0000313" key="2">
    <source>
        <dbReference type="Proteomes" id="UP000485058"/>
    </source>
</evidence>
<dbReference type="Proteomes" id="UP000485058">
    <property type="component" value="Unassembled WGS sequence"/>
</dbReference>